<dbReference type="InterPro" id="IPR012921">
    <property type="entry name" value="SPOC_C"/>
</dbReference>
<feature type="region of interest" description="Disordered" evidence="1">
    <location>
        <begin position="958"/>
        <end position="978"/>
    </location>
</feature>
<feature type="domain" description="TFIIS central" evidence="2">
    <location>
        <begin position="232"/>
        <end position="349"/>
    </location>
</feature>
<feature type="compositionally biased region" description="Polar residues" evidence="1">
    <location>
        <begin position="1220"/>
        <end position="1229"/>
    </location>
</feature>
<dbReference type="EMBL" id="ABEU02000009">
    <property type="protein sequence ID" value="PNR48595.1"/>
    <property type="molecule type" value="Genomic_DNA"/>
</dbReference>
<feature type="region of interest" description="Disordered" evidence="1">
    <location>
        <begin position="389"/>
        <end position="424"/>
    </location>
</feature>
<organism evidence="3">
    <name type="scientific">Physcomitrium patens</name>
    <name type="common">Spreading-leaved earth moss</name>
    <name type="synonym">Physcomitrella patens</name>
    <dbReference type="NCBI Taxonomy" id="3218"/>
    <lineage>
        <taxon>Eukaryota</taxon>
        <taxon>Viridiplantae</taxon>
        <taxon>Streptophyta</taxon>
        <taxon>Embryophyta</taxon>
        <taxon>Bryophyta</taxon>
        <taxon>Bryophytina</taxon>
        <taxon>Bryopsida</taxon>
        <taxon>Funariidae</taxon>
        <taxon>Funariales</taxon>
        <taxon>Funariaceae</taxon>
        <taxon>Physcomitrium</taxon>
    </lineage>
</organism>
<dbReference type="GO" id="GO:0006357">
    <property type="term" value="P:regulation of transcription by RNA polymerase II"/>
    <property type="evidence" value="ECO:0000318"/>
    <property type="project" value="GO_Central"/>
</dbReference>
<feature type="compositionally biased region" description="Basic and acidic residues" evidence="1">
    <location>
        <begin position="1230"/>
        <end position="1261"/>
    </location>
</feature>
<feature type="region of interest" description="Disordered" evidence="1">
    <location>
        <begin position="528"/>
        <end position="563"/>
    </location>
</feature>
<dbReference type="InterPro" id="IPR003618">
    <property type="entry name" value="TFIIS_cen_dom"/>
</dbReference>
<dbReference type="PANTHER" id="PTHR11477:SF20">
    <property type="entry name" value="SPOC DOMAIN _ TRANSCRIPTION ELONGATION FACTOR S-II PROTEIN"/>
    <property type="match status" value="1"/>
</dbReference>
<feature type="compositionally biased region" description="Pro residues" evidence="1">
    <location>
        <begin position="968"/>
        <end position="977"/>
    </location>
</feature>
<keyword evidence="5" id="KW-1185">Reference proteome</keyword>
<dbReference type="AlphaFoldDB" id="A0A2K1K491"/>
<evidence type="ECO:0000256" key="1">
    <source>
        <dbReference type="SAM" id="MobiDB-lite"/>
    </source>
</evidence>
<dbReference type="PROSITE" id="PS51321">
    <property type="entry name" value="TFIIS_CENTRAL"/>
    <property type="match status" value="1"/>
</dbReference>
<reference evidence="4" key="3">
    <citation type="submission" date="2020-12" db="UniProtKB">
        <authorList>
            <consortium name="EnsemblPlants"/>
        </authorList>
    </citation>
    <scope>IDENTIFICATION</scope>
</reference>
<feature type="compositionally biased region" description="Low complexity" evidence="1">
    <location>
        <begin position="1129"/>
        <end position="1140"/>
    </location>
</feature>
<feature type="compositionally biased region" description="Low complexity" evidence="1">
    <location>
        <begin position="821"/>
        <end position="833"/>
    </location>
</feature>
<dbReference type="SUPFAM" id="SSF46942">
    <property type="entry name" value="Elongation factor TFIIS domain 2"/>
    <property type="match status" value="1"/>
</dbReference>
<dbReference type="GO" id="GO:0006351">
    <property type="term" value="P:DNA-templated transcription"/>
    <property type="evidence" value="ECO:0007669"/>
    <property type="project" value="InterPro"/>
</dbReference>
<dbReference type="PaxDb" id="3218-PP1S416_16V6.1"/>
<evidence type="ECO:0000313" key="3">
    <source>
        <dbReference type="EMBL" id="PNR48595.1"/>
    </source>
</evidence>
<feature type="region of interest" description="Disordered" evidence="1">
    <location>
        <begin position="735"/>
        <end position="946"/>
    </location>
</feature>
<dbReference type="OrthoDB" id="1884872at2759"/>
<feature type="compositionally biased region" description="Basic and acidic residues" evidence="1">
    <location>
        <begin position="853"/>
        <end position="867"/>
    </location>
</feature>
<feature type="region of interest" description="Disordered" evidence="1">
    <location>
        <begin position="1058"/>
        <end position="1077"/>
    </location>
</feature>
<gene>
    <name evidence="4" type="primary">LOC112286435</name>
    <name evidence="3" type="ORF">PHYPA_013072</name>
</gene>
<dbReference type="SMART" id="SM00510">
    <property type="entry name" value="TFS2M"/>
    <property type="match status" value="1"/>
</dbReference>
<feature type="compositionally biased region" description="Low complexity" evidence="1">
    <location>
        <begin position="801"/>
        <end position="813"/>
    </location>
</feature>
<dbReference type="Gramene" id="Pp3c9_22950V3.1">
    <property type="protein sequence ID" value="Pp3c9_22950V3.1"/>
    <property type="gene ID" value="Pp3c9_22950"/>
</dbReference>
<dbReference type="Proteomes" id="UP000006727">
    <property type="component" value="Chromosome 9"/>
</dbReference>
<evidence type="ECO:0000259" key="2">
    <source>
        <dbReference type="PROSITE" id="PS51321"/>
    </source>
</evidence>
<sequence length="1270" mass="140079">MSLLAMDTSSLFDPFEFPPEIDLVPPKPEPRFREKLEIKTPRHQDHHLKAMMVAREFECKSREFLDMKPRLHDVQPKMQMIETPSSTTAPAPSDLQSARQKLRDALTSALEMVVSKQLVKSVLGVGVDAQVESGDEQKLSTLEGYQLASLSQEIGSPAKSGQVVDSLVVDLGPLETESTSIDSIEVSASEFVTSGGDYKLNFDHVSFGYGEDLEESPLKKLKTDFGQFEFGHRKLEIEEKEGRVAVEDVKGGLHIMDQARKLATDIEAELFKLYGSKKTYNQKARSLLFNLKDKSNPELRARVFSGEIPPADLCRMSGEQLASKELSDWRNAKEQALDKMLVLTDAGKVVKKTHKGEFVVDVENESTVDIIPTFTRSVFPVSKVEEKAEQDVSAQTEGHVQHSQNKSKYGMSPSLKRNRSEEIDRVAVDEKHTLDEKNVSDMAQRVLVATETVLPTILSLDEYMEAQDGEGVQEDVFEDAPIEPRDISKPNRVAELAEEMGVRDSIDPSSANPEVTEDRSPALKIVRTQDVSPRMKSMSIRDGSPGRKSSEAAEGLVKEQSDTVKNDEATMAWTGQIQLSSSRQSPLAIKHRSGEKVDLKSWPKSLELKGRVRLAHLDKFLQELQQSRSRAVTVTSVIVQDGHSDQAGATDHVQEIASQYQMGDRVGFIEPRSGYELYLLPPGSGTTKLLSDHGHSSTEALGKDVVLVGVIVWRRSHLSSSSRPADRNNIVKRHAVASSTHDSVSKSSRAGVDTSKEPSSDPRTKSRGGINVSSALSSMHVPKFPVDSPTKEDPSPSRVRNWPPSTNTTSNTNVLKSRHITPTPADATTDLPPGFSVRQTPLPERSVFIASRPHLDPRLPAHKKDPRPSQSPVDVPSGFWPRPPQNMLARRPISEDDDDDLPEFDFSVHTVGANNPPSPRQFSGPGTSLNSESPHLSHFPPRQSPAIVSDQSALPLNAECFSGYPSRPNGPLPPPQDPASFLPRNSSYYSAVGTGAAPLSGDGHLEVDLRPSPHELLRVAPGPGSRGQQAMLGQPGPLPQPSVQHYGAPIQGVHGAPLATPIPRNDLSEWHPSTQFQKRPSALFENDPRHVVAGPAARQPPHFDTATLGGAPPPPLAQPQDLSWPPPQQHHQQAHQQAPPTLLPPPPMPLPQYLQQPEQSRGYFQPQPQPQWQQQHSNHFQLQPQHQPQHMAVRPTDPRGAPFINSWESHAPPWDAAGARSSNSNVSTENPRDDRSSGEHRMKDSRSTDQLSWHERERDSNGARPDYRRR</sequence>
<protein>
    <recommendedName>
        <fullName evidence="2">TFIIS central domain-containing protein</fullName>
    </recommendedName>
</protein>
<dbReference type="Gramene" id="Pp3c9_22950V3.2">
    <property type="protein sequence ID" value="Pp3c9_22950V3.2"/>
    <property type="gene ID" value="Pp3c9_22950"/>
</dbReference>
<feature type="region of interest" description="Disordered" evidence="1">
    <location>
        <begin position="1092"/>
        <end position="1270"/>
    </location>
</feature>
<feature type="compositionally biased region" description="Basic and acidic residues" evidence="1">
    <location>
        <begin position="754"/>
        <end position="764"/>
    </location>
</feature>
<dbReference type="FunCoup" id="A0A2K1K491">
    <property type="interactions" value="1968"/>
</dbReference>
<dbReference type="PANTHER" id="PTHR11477">
    <property type="entry name" value="TRANSCRIPTION FACTOR S-II ZINC FINGER DOMAIN-CONTAINING PROTEIN"/>
    <property type="match status" value="1"/>
</dbReference>
<feature type="region of interest" description="Disordered" evidence="1">
    <location>
        <begin position="501"/>
        <end position="520"/>
    </location>
</feature>
<dbReference type="OMA" id="AREFECK"/>
<reference evidence="3 5" key="1">
    <citation type="journal article" date="2008" name="Science">
        <title>The Physcomitrella genome reveals evolutionary insights into the conquest of land by plants.</title>
        <authorList>
            <person name="Rensing S."/>
            <person name="Lang D."/>
            <person name="Zimmer A."/>
            <person name="Terry A."/>
            <person name="Salamov A."/>
            <person name="Shapiro H."/>
            <person name="Nishiyama T."/>
            <person name="Perroud P.-F."/>
            <person name="Lindquist E."/>
            <person name="Kamisugi Y."/>
            <person name="Tanahashi T."/>
            <person name="Sakakibara K."/>
            <person name="Fujita T."/>
            <person name="Oishi K."/>
            <person name="Shin-I T."/>
            <person name="Kuroki Y."/>
            <person name="Toyoda A."/>
            <person name="Suzuki Y."/>
            <person name="Hashimoto A."/>
            <person name="Yamaguchi K."/>
            <person name="Sugano A."/>
            <person name="Kohara Y."/>
            <person name="Fujiyama A."/>
            <person name="Anterola A."/>
            <person name="Aoki S."/>
            <person name="Ashton N."/>
            <person name="Barbazuk W.B."/>
            <person name="Barker E."/>
            <person name="Bennetzen J."/>
            <person name="Bezanilla M."/>
            <person name="Blankenship R."/>
            <person name="Cho S.H."/>
            <person name="Dutcher S."/>
            <person name="Estelle M."/>
            <person name="Fawcett J.A."/>
            <person name="Gundlach H."/>
            <person name="Hanada K."/>
            <person name="Heyl A."/>
            <person name="Hicks K.A."/>
            <person name="Hugh J."/>
            <person name="Lohr M."/>
            <person name="Mayer K."/>
            <person name="Melkozernov A."/>
            <person name="Murata T."/>
            <person name="Nelson D."/>
            <person name="Pils B."/>
            <person name="Prigge M."/>
            <person name="Reiss B."/>
            <person name="Renner T."/>
            <person name="Rombauts S."/>
            <person name="Rushton P."/>
            <person name="Sanderfoot A."/>
            <person name="Schween G."/>
            <person name="Shiu S.-H."/>
            <person name="Stueber K."/>
            <person name="Theodoulou F.L."/>
            <person name="Tu H."/>
            <person name="Van de Peer Y."/>
            <person name="Verrier P.J."/>
            <person name="Waters E."/>
            <person name="Wood A."/>
            <person name="Yang L."/>
            <person name="Cove D."/>
            <person name="Cuming A."/>
            <person name="Hasebe M."/>
            <person name="Lucas S."/>
            <person name="Mishler D.B."/>
            <person name="Reski R."/>
            <person name="Grigoriev I."/>
            <person name="Quatrano R.S."/>
            <person name="Boore J.L."/>
        </authorList>
    </citation>
    <scope>NUCLEOTIDE SEQUENCE [LARGE SCALE GENOMIC DNA]</scope>
    <source>
        <strain evidence="4 5">cv. Gransden 2004</strain>
    </source>
</reference>
<dbReference type="STRING" id="3218.A0A2K1K491"/>
<reference evidence="3 5" key="2">
    <citation type="journal article" date="2018" name="Plant J.">
        <title>The Physcomitrella patens chromosome-scale assembly reveals moss genome structure and evolution.</title>
        <authorList>
            <person name="Lang D."/>
            <person name="Ullrich K.K."/>
            <person name="Murat F."/>
            <person name="Fuchs J."/>
            <person name="Jenkins J."/>
            <person name="Haas F.B."/>
            <person name="Piednoel M."/>
            <person name="Gundlach H."/>
            <person name="Van Bel M."/>
            <person name="Meyberg R."/>
            <person name="Vives C."/>
            <person name="Morata J."/>
            <person name="Symeonidi A."/>
            <person name="Hiss M."/>
            <person name="Muchero W."/>
            <person name="Kamisugi Y."/>
            <person name="Saleh O."/>
            <person name="Blanc G."/>
            <person name="Decker E.L."/>
            <person name="van Gessel N."/>
            <person name="Grimwood J."/>
            <person name="Hayes R.D."/>
            <person name="Graham S.W."/>
            <person name="Gunter L.E."/>
            <person name="McDaniel S.F."/>
            <person name="Hoernstein S.N.W."/>
            <person name="Larsson A."/>
            <person name="Li F.W."/>
            <person name="Perroud P.F."/>
            <person name="Phillips J."/>
            <person name="Ranjan P."/>
            <person name="Rokshar D.S."/>
            <person name="Rothfels C.J."/>
            <person name="Schneider L."/>
            <person name="Shu S."/>
            <person name="Stevenson D.W."/>
            <person name="Thummler F."/>
            <person name="Tillich M."/>
            <person name="Villarreal Aguilar J.C."/>
            <person name="Widiez T."/>
            <person name="Wong G.K."/>
            <person name="Wymore A."/>
            <person name="Zhang Y."/>
            <person name="Zimmer A.D."/>
            <person name="Quatrano R.S."/>
            <person name="Mayer K.F.X."/>
            <person name="Goodstein D."/>
            <person name="Casacuberta J.M."/>
            <person name="Vandepoele K."/>
            <person name="Reski R."/>
            <person name="Cuming A.C."/>
            <person name="Tuskan G.A."/>
            <person name="Maumus F."/>
            <person name="Salse J."/>
            <person name="Schmutz J."/>
            <person name="Rensing S.A."/>
        </authorList>
    </citation>
    <scope>NUCLEOTIDE SEQUENCE [LARGE SCALE GENOMIC DNA]</scope>
    <source>
        <strain evidence="4 5">cv. Gransden 2004</strain>
    </source>
</reference>
<name>A0A2K1K491_PHYPA</name>
<dbReference type="Pfam" id="PF07500">
    <property type="entry name" value="TFIIS_M"/>
    <property type="match status" value="1"/>
</dbReference>
<dbReference type="EnsemblPlants" id="Pp3c9_22950V3.1">
    <property type="protein sequence ID" value="Pp3c9_22950V3.1"/>
    <property type="gene ID" value="Pp3c9_22950"/>
</dbReference>
<proteinExistence type="predicted"/>
<dbReference type="GO" id="GO:0005634">
    <property type="term" value="C:nucleus"/>
    <property type="evidence" value="ECO:0000318"/>
    <property type="project" value="GO_Central"/>
</dbReference>
<dbReference type="EnsemblPlants" id="Pp3c9_22950V3.2">
    <property type="protein sequence ID" value="Pp3c9_22950V3.2"/>
    <property type="gene ID" value="Pp3c9_22950"/>
</dbReference>
<feature type="compositionally biased region" description="Polar residues" evidence="1">
    <location>
        <begin position="912"/>
        <end position="934"/>
    </location>
</feature>
<feature type="compositionally biased region" description="Basic and acidic residues" evidence="1">
    <location>
        <begin position="544"/>
        <end position="563"/>
    </location>
</feature>
<dbReference type="InterPro" id="IPR036575">
    <property type="entry name" value="TFIIS_cen_dom_sf"/>
</dbReference>
<feature type="compositionally biased region" description="Polar residues" evidence="1">
    <location>
        <begin position="392"/>
        <end position="407"/>
    </location>
</feature>
<dbReference type="Gene3D" id="1.10.472.30">
    <property type="entry name" value="Transcription elongation factor S-II, central domain"/>
    <property type="match status" value="1"/>
</dbReference>
<feature type="compositionally biased region" description="Polar residues" evidence="1">
    <location>
        <begin position="737"/>
        <end position="748"/>
    </location>
</feature>
<evidence type="ECO:0000313" key="4">
    <source>
        <dbReference type="EnsemblPlants" id="Pp3c9_22950V3.1"/>
    </source>
</evidence>
<accession>A0A2K1K491</accession>
<feature type="compositionally biased region" description="Pro residues" evidence="1">
    <location>
        <begin position="1141"/>
        <end position="1150"/>
    </location>
</feature>
<dbReference type="Pfam" id="PF07744">
    <property type="entry name" value="SPOC"/>
    <property type="match status" value="1"/>
</dbReference>
<dbReference type="CDD" id="cd21538">
    <property type="entry name" value="SPOC_TFIIS"/>
    <property type="match status" value="1"/>
</dbReference>
<evidence type="ECO:0000313" key="5">
    <source>
        <dbReference type="Proteomes" id="UP000006727"/>
    </source>
</evidence>
<feature type="compositionally biased region" description="Low complexity" evidence="1">
    <location>
        <begin position="1170"/>
        <end position="1190"/>
    </location>
</feature>